<dbReference type="Proteomes" id="UP000789423">
    <property type="component" value="Unassembled WGS sequence"/>
</dbReference>
<dbReference type="EMBL" id="CAKJTI010000001">
    <property type="protein sequence ID" value="CAG9610959.1"/>
    <property type="molecule type" value="Genomic_DNA"/>
</dbReference>
<reference evidence="1 2" key="1">
    <citation type="submission" date="2021-10" db="EMBL/GenBank/DDBJ databases">
        <authorList>
            <person name="Criscuolo A."/>
        </authorList>
    </citation>
    <scope>NUCLEOTIDE SEQUENCE [LARGE SCALE GENOMIC DNA]</scope>
    <source>
        <strain evidence="2">CIP 111899</strain>
    </source>
</reference>
<evidence type="ECO:0008006" key="3">
    <source>
        <dbReference type="Google" id="ProtNLM"/>
    </source>
</evidence>
<evidence type="ECO:0000313" key="1">
    <source>
        <dbReference type="EMBL" id="CAG9610959.1"/>
    </source>
</evidence>
<keyword evidence="2" id="KW-1185">Reference proteome</keyword>
<proteinExistence type="predicted"/>
<accession>A0ABN7ZQ11</accession>
<name>A0ABN7ZQ11_9BACI</name>
<protein>
    <recommendedName>
        <fullName evidence="3">DUF955 domain-containing protein</fullName>
    </recommendedName>
</protein>
<gene>
    <name evidence="1" type="ORF">BACCIP111899_00131</name>
</gene>
<sequence length="205" mass="23323">MCPYVNICVCIAPGANIDKDRIARDITITEYIWHPIVFQIEDISTLDEPYRFNDGEISYMSSLKSQPKLTSLFAECTERASQSDIYICYIGSDYFQEQSVIACAYSLSTNKQIKGYIVLTNAASAWKNMYTLAHEIGHILFTRRVQDKLTNADPECPNGSEHHPSPTNLMHYIIPTPHKSQIDSLLTNTQKELSLKSPLLRKEKK</sequence>
<organism evidence="1 2">
    <name type="scientific">Bacillus rhizoplanae</name>
    <dbReference type="NCBI Taxonomy" id="2880966"/>
    <lineage>
        <taxon>Bacteria</taxon>
        <taxon>Bacillati</taxon>
        <taxon>Bacillota</taxon>
        <taxon>Bacilli</taxon>
        <taxon>Bacillales</taxon>
        <taxon>Bacillaceae</taxon>
        <taxon>Bacillus</taxon>
    </lineage>
</organism>
<dbReference type="RefSeq" id="WP_230573311.1">
    <property type="nucleotide sequence ID" value="NZ_CAKJTI010000001.1"/>
</dbReference>
<comment type="caution">
    <text evidence="1">The sequence shown here is derived from an EMBL/GenBank/DDBJ whole genome shotgun (WGS) entry which is preliminary data.</text>
</comment>
<evidence type="ECO:0000313" key="2">
    <source>
        <dbReference type="Proteomes" id="UP000789423"/>
    </source>
</evidence>